<feature type="transmembrane region" description="Helical" evidence="13">
    <location>
        <begin position="59"/>
        <end position="78"/>
    </location>
</feature>
<name>A0ABP5VGX5_9ACTN</name>
<evidence type="ECO:0000256" key="13">
    <source>
        <dbReference type="SAM" id="Phobius"/>
    </source>
</evidence>
<feature type="transmembrane region" description="Helical" evidence="13">
    <location>
        <begin position="154"/>
        <end position="176"/>
    </location>
</feature>
<evidence type="ECO:0000256" key="9">
    <source>
        <dbReference type="ARBA" id="ARBA00023065"/>
    </source>
</evidence>
<evidence type="ECO:0000313" key="14">
    <source>
        <dbReference type="EMBL" id="GAA2402797.1"/>
    </source>
</evidence>
<comment type="caution">
    <text evidence="14">The sequence shown here is derived from an EMBL/GenBank/DDBJ whole genome shotgun (WGS) entry which is preliminary data.</text>
</comment>
<evidence type="ECO:0000256" key="7">
    <source>
        <dbReference type="ARBA" id="ARBA00022958"/>
    </source>
</evidence>
<comment type="catalytic activity">
    <reaction evidence="12">
        <text>K(+)(in) = K(+)(out)</text>
        <dbReference type="Rhea" id="RHEA:29463"/>
        <dbReference type="ChEBI" id="CHEBI:29103"/>
    </reaction>
</comment>
<evidence type="ECO:0000256" key="3">
    <source>
        <dbReference type="ARBA" id="ARBA00022448"/>
    </source>
</evidence>
<evidence type="ECO:0000256" key="1">
    <source>
        <dbReference type="ARBA" id="ARBA00004141"/>
    </source>
</evidence>
<gene>
    <name evidence="14" type="ORF">GCM10010420_32420</name>
</gene>
<evidence type="ECO:0000256" key="8">
    <source>
        <dbReference type="ARBA" id="ARBA00022989"/>
    </source>
</evidence>
<evidence type="ECO:0000256" key="4">
    <source>
        <dbReference type="ARBA" id="ARBA00022538"/>
    </source>
</evidence>
<feature type="transmembrane region" description="Helical" evidence="13">
    <location>
        <begin position="122"/>
        <end position="142"/>
    </location>
</feature>
<feature type="transmembrane region" description="Helical" evidence="13">
    <location>
        <begin position="90"/>
        <end position="110"/>
    </location>
</feature>
<evidence type="ECO:0000256" key="2">
    <source>
        <dbReference type="ARBA" id="ARBA00006920"/>
    </source>
</evidence>
<organism evidence="14 15">
    <name type="scientific">Streptomyces glaucosporus</name>
    <dbReference type="NCBI Taxonomy" id="284044"/>
    <lineage>
        <taxon>Bacteria</taxon>
        <taxon>Bacillati</taxon>
        <taxon>Actinomycetota</taxon>
        <taxon>Actinomycetes</taxon>
        <taxon>Kitasatosporales</taxon>
        <taxon>Streptomycetaceae</taxon>
        <taxon>Streptomyces</taxon>
    </lineage>
</organism>
<evidence type="ECO:0000256" key="11">
    <source>
        <dbReference type="ARBA" id="ARBA00023303"/>
    </source>
</evidence>
<evidence type="ECO:0000256" key="5">
    <source>
        <dbReference type="ARBA" id="ARBA00022692"/>
    </source>
</evidence>
<dbReference type="EMBL" id="BAAATJ010000014">
    <property type="protein sequence ID" value="GAA2402797.1"/>
    <property type="molecule type" value="Genomic_DNA"/>
</dbReference>
<reference evidence="15" key="1">
    <citation type="journal article" date="2019" name="Int. J. Syst. Evol. Microbiol.">
        <title>The Global Catalogue of Microorganisms (GCM) 10K type strain sequencing project: providing services to taxonomists for standard genome sequencing and annotation.</title>
        <authorList>
            <consortium name="The Broad Institute Genomics Platform"/>
            <consortium name="The Broad Institute Genome Sequencing Center for Infectious Disease"/>
            <person name="Wu L."/>
            <person name="Ma J."/>
        </authorList>
    </citation>
    <scope>NUCLEOTIDE SEQUENCE [LARGE SCALE GENOMIC DNA]</scope>
    <source>
        <strain evidence="15">JCM 6921</strain>
    </source>
</reference>
<evidence type="ECO:0000256" key="6">
    <source>
        <dbReference type="ARBA" id="ARBA00022826"/>
    </source>
</evidence>
<keyword evidence="5 13" id="KW-0812">Transmembrane</keyword>
<comment type="similarity">
    <text evidence="2">Belongs to the TMEM175 family.</text>
</comment>
<keyword evidence="9" id="KW-0406">Ion transport</keyword>
<dbReference type="Pfam" id="PF06736">
    <property type="entry name" value="TMEM175"/>
    <property type="match status" value="1"/>
</dbReference>
<keyword evidence="7" id="KW-0630">Potassium</keyword>
<keyword evidence="6" id="KW-0631">Potassium channel</keyword>
<keyword evidence="8 13" id="KW-1133">Transmembrane helix</keyword>
<proteinExistence type="inferred from homology"/>
<sequence length="205" mass="22316">MTERPRDPSARPRRRLVPAQRVFALTDGVVAIAMTLLVLGIELPEGLRGAELRQAVGELLSQVGTFLLSAVVIALFWRAHHAVLRDVERIDARLFWLNVAFLALVSLIPFPTAVLQDYGDEFVGPGLYGAVIGTASTVLYAMEADIARRTAGAWWRRVPFPAEALVFLLSVGIAAVSPTAAIWSWAAAVPLAVLESRPAARARRR</sequence>
<accession>A0ABP5VGX5</accession>
<evidence type="ECO:0000256" key="12">
    <source>
        <dbReference type="ARBA" id="ARBA00034430"/>
    </source>
</evidence>
<keyword evidence="4" id="KW-0633">Potassium transport</keyword>
<keyword evidence="10 13" id="KW-0472">Membrane</keyword>
<keyword evidence="15" id="KW-1185">Reference proteome</keyword>
<evidence type="ECO:0000256" key="10">
    <source>
        <dbReference type="ARBA" id="ARBA00023136"/>
    </source>
</evidence>
<feature type="transmembrane region" description="Helical" evidence="13">
    <location>
        <begin position="21"/>
        <end position="39"/>
    </location>
</feature>
<dbReference type="InterPro" id="IPR010617">
    <property type="entry name" value="TMEM175-like"/>
</dbReference>
<protein>
    <submittedName>
        <fullName evidence="14">TMEM175 family protein</fullName>
    </submittedName>
</protein>
<dbReference type="Proteomes" id="UP001500058">
    <property type="component" value="Unassembled WGS sequence"/>
</dbReference>
<dbReference type="RefSeq" id="WP_344631736.1">
    <property type="nucleotide sequence ID" value="NZ_BAAATJ010000014.1"/>
</dbReference>
<evidence type="ECO:0000313" key="15">
    <source>
        <dbReference type="Proteomes" id="UP001500058"/>
    </source>
</evidence>
<keyword evidence="11" id="KW-0407">Ion channel</keyword>
<keyword evidence="3" id="KW-0813">Transport</keyword>
<comment type="subcellular location">
    <subcellularLocation>
        <location evidence="1">Membrane</location>
        <topology evidence="1">Multi-pass membrane protein</topology>
    </subcellularLocation>
</comment>